<name>A0A6I3KW19_9NOCA</name>
<dbReference type="Proteomes" id="UP000432464">
    <property type="component" value="Unassembled WGS sequence"/>
</dbReference>
<dbReference type="PANTHER" id="PTHR35010">
    <property type="entry name" value="BLL4672 PROTEIN-RELATED"/>
    <property type="match status" value="1"/>
</dbReference>
<comment type="caution">
    <text evidence="2">The sequence shown here is derived from an EMBL/GenBank/DDBJ whole genome shotgun (WGS) entry which is preliminary data.</text>
</comment>
<evidence type="ECO:0000313" key="2">
    <source>
        <dbReference type="EMBL" id="MTE12234.1"/>
    </source>
</evidence>
<reference evidence="2 3" key="1">
    <citation type="submission" date="2019-11" db="EMBL/GenBank/DDBJ databases">
        <title>Nocardia sp. nov. CT2-14 isolated from soil.</title>
        <authorList>
            <person name="Kanchanasin P."/>
            <person name="Tanasupawat S."/>
            <person name="Yuki M."/>
            <person name="Kudo T."/>
        </authorList>
    </citation>
    <scope>NUCLEOTIDE SEQUENCE [LARGE SCALE GENOMIC DNA]</scope>
    <source>
        <strain evidence="2 3">CT2-14</strain>
    </source>
</reference>
<proteinExistence type="predicted"/>
<dbReference type="InterPro" id="IPR041413">
    <property type="entry name" value="MLTR_LBD"/>
</dbReference>
<dbReference type="Gene3D" id="1.10.260.40">
    <property type="entry name" value="lambda repressor-like DNA-binding domains"/>
    <property type="match status" value="1"/>
</dbReference>
<sequence>MHGGSPLGSDGNKRIPESRTAREIVRSLVFRVLPGRRPRLGRAAQGGAGPRRQGVRVDTAASGRELGAFLRAMRGRLAPEQVGLPNLGQRRTPGLRRQEVAQLAAVSIDWYIRLEQGRVGTPGAAILDALADALRLTDTERAHLHLIARGAQPPTRRPADPPESLLAILEGMPSLPAYLTDFRLDVLARNTAAAALFGPGFGPGINVARLTLLDPATRGTQLDWDRVARETVGNLRRNLARHPDDMRLREVIAELRTDSPEFAVWWDDHTVQDRSHGAKRIRHPEAGDLTVCYDNLTSPDGADHSITVLTPADAASATALRAILTAHADRLGGTRLRPVAG</sequence>
<dbReference type="SUPFAM" id="SSF47413">
    <property type="entry name" value="lambda repressor-like DNA-binding domains"/>
    <property type="match status" value="1"/>
</dbReference>
<organism evidence="2 3">
    <name type="scientific">Nocardia aurantiaca</name>
    <dbReference type="NCBI Taxonomy" id="2675850"/>
    <lineage>
        <taxon>Bacteria</taxon>
        <taxon>Bacillati</taxon>
        <taxon>Actinomycetota</taxon>
        <taxon>Actinomycetes</taxon>
        <taxon>Mycobacteriales</taxon>
        <taxon>Nocardiaceae</taxon>
        <taxon>Nocardia</taxon>
    </lineage>
</organism>
<dbReference type="AlphaFoldDB" id="A0A6I3KW19"/>
<protein>
    <submittedName>
        <fullName evidence="2">Helix-turn-helix domain-containing protein</fullName>
    </submittedName>
</protein>
<gene>
    <name evidence="2" type="ORF">GLP40_05465</name>
</gene>
<dbReference type="Pfam" id="PF17765">
    <property type="entry name" value="MLTR_LBD"/>
    <property type="match status" value="1"/>
</dbReference>
<dbReference type="GO" id="GO:0003677">
    <property type="term" value="F:DNA binding"/>
    <property type="evidence" value="ECO:0007669"/>
    <property type="project" value="InterPro"/>
</dbReference>
<dbReference type="InterPro" id="IPR010982">
    <property type="entry name" value="Lambda_DNA-bd_dom_sf"/>
</dbReference>
<dbReference type="InterPro" id="IPR001387">
    <property type="entry name" value="Cro/C1-type_HTH"/>
</dbReference>
<dbReference type="Pfam" id="PF13560">
    <property type="entry name" value="HTH_31"/>
    <property type="match status" value="1"/>
</dbReference>
<accession>A0A6I3KW19</accession>
<keyword evidence="3" id="KW-1185">Reference proteome</keyword>
<evidence type="ECO:0000259" key="1">
    <source>
        <dbReference type="SMART" id="SM00530"/>
    </source>
</evidence>
<dbReference type="SMART" id="SM00530">
    <property type="entry name" value="HTH_XRE"/>
    <property type="match status" value="1"/>
</dbReference>
<dbReference type="Gene3D" id="3.30.450.180">
    <property type="match status" value="1"/>
</dbReference>
<feature type="domain" description="HTH cro/C1-type" evidence="1">
    <location>
        <begin position="69"/>
        <end position="141"/>
    </location>
</feature>
<evidence type="ECO:0000313" key="3">
    <source>
        <dbReference type="Proteomes" id="UP000432464"/>
    </source>
</evidence>
<dbReference type="EMBL" id="WMBB01000002">
    <property type="protein sequence ID" value="MTE12234.1"/>
    <property type="molecule type" value="Genomic_DNA"/>
</dbReference>